<evidence type="ECO:0000313" key="4">
    <source>
        <dbReference type="EMBL" id="RKG92645.1"/>
    </source>
</evidence>
<evidence type="ECO:0000259" key="3">
    <source>
        <dbReference type="Pfam" id="PF02581"/>
    </source>
</evidence>
<dbReference type="GO" id="GO:0004789">
    <property type="term" value="F:thiamine-phosphate diphosphorylase activity"/>
    <property type="evidence" value="ECO:0007669"/>
    <property type="project" value="TreeGrafter"/>
</dbReference>
<dbReference type="GO" id="GO:0005737">
    <property type="term" value="C:cytoplasm"/>
    <property type="evidence" value="ECO:0007669"/>
    <property type="project" value="TreeGrafter"/>
</dbReference>
<proteinExistence type="predicted"/>
<comment type="caution">
    <text evidence="4">The sequence shown here is derived from an EMBL/GenBank/DDBJ whole genome shotgun (WGS) entry which is preliminary data.</text>
</comment>
<sequence length="90" mass="8880">DYVGVGPLFGTATKVVQAPVLGLEAFARVVAESPLPVVGIGGVGLANIARVAATGAHGAAVVSDALLAQDIAERVRQLSAAFDSVRGSGL</sequence>
<dbReference type="Gene3D" id="3.20.20.70">
    <property type="entry name" value="Aldolase class I"/>
    <property type="match status" value="1"/>
</dbReference>
<accession>A0A3A8JB11</accession>
<feature type="domain" description="Thiamine phosphate synthase/TenI" evidence="3">
    <location>
        <begin position="1"/>
        <end position="64"/>
    </location>
</feature>
<dbReference type="InterPro" id="IPR036206">
    <property type="entry name" value="ThiamineP_synth_sf"/>
</dbReference>
<dbReference type="Pfam" id="PF02581">
    <property type="entry name" value="TMP-TENI"/>
    <property type="match status" value="1"/>
</dbReference>
<dbReference type="GO" id="GO:0009228">
    <property type="term" value="P:thiamine biosynthetic process"/>
    <property type="evidence" value="ECO:0007669"/>
    <property type="project" value="UniProtKB-KW"/>
</dbReference>
<protein>
    <submittedName>
        <fullName evidence="4">Thiamine phosphate synthase</fullName>
    </submittedName>
</protein>
<reference evidence="5" key="1">
    <citation type="submission" date="2018-09" db="EMBL/GenBank/DDBJ databases">
        <authorList>
            <person name="Livingstone P.G."/>
            <person name="Whitworth D.E."/>
        </authorList>
    </citation>
    <scope>NUCLEOTIDE SEQUENCE [LARGE SCALE GENOMIC DNA]</scope>
    <source>
        <strain evidence="5">CA043D</strain>
    </source>
</reference>
<dbReference type="SUPFAM" id="SSF51391">
    <property type="entry name" value="Thiamin phosphate synthase"/>
    <property type="match status" value="1"/>
</dbReference>
<keyword evidence="2" id="KW-0784">Thiamine biosynthesis</keyword>
<feature type="non-terminal residue" evidence="4">
    <location>
        <position position="1"/>
    </location>
</feature>
<dbReference type="RefSeq" id="WP_147450530.1">
    <property type="nucleotide sequence ID" value="NZ_RAWE01000440.1"/>
</dbReference>
<dbReference type="PANTHER" id="PTHR20857:SF15">
    <property type="entry name" value="THIAMINE-PHOSPHATE SYNTHASE"/>
    <property type="match status" value="1"/>
</dbReference>
<evidence type="ECO:0000256" key="2">
    <source>
        <dbReference type="ARBA" id="ARBA00022977"/>
    </source>
</evidence>
<evidence type="ECO:0000313" key="5">
    <source>
        <dbReference type="Proteomes" id="UP000268313"/>
    </source>
</evidence>
<dbReference type="InterPro" id="IPR022998">
    <property type="entry name" value="ThiamineP_synth_TenI"/>
</dbReference>
<dbReference type="InterPro" id="IPR013785">
    <property type="entry name" value="Aldolase_TIM"/>
</dbReference>
<evidence type="ECO:0000256" key="1">
    <source>
        <dbReference type="ARBA" id="ARBA00004948"/>
    </source>
</evidence>
<dbReference type="AlphaFoldDB" id="A0A3A8JB11"/>
<organism evidence="4 5">
    <name type="scientific">Corallococcus carmarthensis</name>
    <dbReference type="NCBI Taxonomy" id="2316728"/>
    <lineage>
        <taxon>Bacteria</taxon>
        <taxon>Pseudomonadati</taxon>
        <taxon>Myxococcota</taxon>
        <taxon>Myxococcia</taxon>
        <taxon>Myxococcales</taxon>
        <taxon>Cystobacterineae</taxon>
        <taxon>Myxococcaceae</taxon>
        <taxon>Corallococcus</taxon>
    </lineage>
</organism>
<dbReference type="EMBL" id="RAWE01000440">
    <property type="protein sequence ID" value="RKG92645.1"/>
    <property type="molecule type" value="Genomic_DNA"/>
</dbReference>
<keyword evidence="5" id="KW-1185">Reference proteome</keyword>
<dbReference type="PANTHER" id="PTHR20857">
    <property type="entry name" value="THIAMINE-PHOSPHATE PYROPHOSPHORYLASE"/>
    <property type="match status" value="1"/>
</dbReference>
<name>A0A3A8JB11_9BACT</name>
<gene>
    <name evidence="4" type="ORF">D7X32_44305</name>
</gene>
<dbReference type="CDD" id="cd00564">
    <property type="entry name" value="TMP_TenI"/>
    <property type="match status" value="1"/>
</dbReference>
<dbReference type="Proteomes" id="UP000268313">
    <property type="component" value="Unassembled WGS sequence"/>
</dbReference>
<comment type="pathway">
    <text evidence="1">Cofactor biosynthesis; thiamine diphosphate biosynthesis.</text>
</comment>